<comment type="caution">
    <text evidence="1">The sequence shown here is derived from an EMBL/GenBank/DDBJ whole genome shotgun (WGS) entry which is preliminary data.</text>
</comment>
<dbReference type="EMBL" id="JXTC01000571">
    <property type="protein sequence ID" value="PON45533.1"/>
    <property type="molecule type" value="Genomic_DNA"/>
</dbReference>
<keyword evidence="2" id="KW-1185">Reference proteome</keyword>
<sequence>MGFEIKNSEKDGRFMRLNWSKPSKRAYEECGRIAIFRDRESRGFVDDEQAKEDSAMESYKLAPSLGLRSPLKASLSAKHGKQHCLLLQEIFQCYHDRA</sequence>
<organism evidence="1 2">
    <name type="scientific">Trema orientale</name>
    <name type="common">Charcoal tree</name>
    <name type="synonym">Celtis orientalis</name>
    <dbReference type="NCBI Taxonomy" id="63057"/>
    <lineage>
        <taxon>Eukaryota</taxon>
        <taxon>Viridiplantae</taxon>
        <taxon>Streptophyta</taxon>
        <taxon>Embryophyta</taxon>
        <taxon>Tracheophyta</taxon>
        <taxon>Spermatophyta</taxon>
        <taxon>Magnoliopsida</taxon>
        <taxon>eudicotyledons</taxon>
        <taxon>Gunneridae</taxon>
        <taxon>Pentapetalae</taxon>
        <taxon>rosids</taxon>
        <taxon>fabids</taxon>
        <taxon>Rosales</taxon>
        <taxon>Cannabaceae</taxon>
        <taxon>Trema</taxon>
    </lineage>
</organism>
<evidence type="ECO:0000313" key="1">
    <source>
        <dbReference type="EMBL" id="PON45533.1"/>
    </source>
</evidence>
<gene>
    <name evidence="1" type="ORF">TorRG33x02_328470</name>
</gene>
<dbReference type="Proteomes" id="UP000237000">
    <property type="component" value="Unassembled WGS sequence"/>
</dbReference>
<dbReference type="InParanoid" id="A0A2P5B9Q9"/>
<name>A0A2P5B9Q9_TREOI</name>
<evidence type="ECO:0000313" key="2">
    <source>
        <dbReference type="Proteomes" id="UP000237000"/>
    </source>
</evidence>
<dbReference type="AlphaFoldDB" id="A0A2P5B9Q9"/>
<proteinExistence type="predicted"/>
<reference evidence="2" key="1">
    <citation type="submission" date="2016-06" db="EMBL/GenBank/DDBJ databases">
        <title>Parallel loss of symbiosis genes in relatives of nitrogen-fixing non-legume Parasponia.</title>
        <authorList>
            <person name="Van Velzen R."/>
            <person name="Holmer R."/>
            <person name="Bu F."/>
            <person name="Rutten L."/>
            <person name="Van Zeijl A."/>
            <person name="Liu W."/>
            <person name="Santuari L."/>
            <person name="Cao Q."/>
            <person name="Sharma T."/>
            <person name="Shen D."/>
            <person name="Roswanjaya Y."/>
            <person name="Wardhani T."/>
            <person name="Kalhor M.S."/>
            <person name="Jansen J."/>
            <person name="Van den Hoogen J."/>
            <person name="Gungor B."/>
            <person name="Hartog M."/>
            <person name="Hontelez J."/>
            <person name="Verver J."/>
            <person name="Yang W.-C."/>
            <person name="Schijlen E."/>
            <person name="Repin R."/>
            <person name="Schilthuizen M."/>
            <person name="Schranz E."/>
            <person name="Heidstra R."/>
            <person name="Miyata K."/>
            <person name="Fedorova E."/>
            <person name="Kohlen W."/>
            <person name="Bisseling T."/>
            <person name="Smit S."/>
            <person name="Geurts R."/>
        </authorList>
    </citation>
    <scope>NUCLEOTIDE SEQUENCE [LARGE SCALE GENOMIC DNA]</scope>
    <source>
        <strain evidence="2">cv. RG33-2</strain>
    </source>
</reference>
<protein>
    <submittedName>
        <fullName evidence="1">Uncharacterized protein</fullName>
    </submittedName>
</protein>
<dbReference type="OrthoDB" id="10391250at2759"/>
<accession>A0A2P5B9Q9</accession>